<dbReference type="OrthoDB" id="3502461at2"/>
<dbReference type="RefSeq" id="WP_138636988.1">
    <property type="nucleotide sequence ID" value="NZ_JASWDG010000028.1"/>
</dbReference>
<accession>A0A5S4H2M3</accession>
<sequence length="340" mass="34847">MPPSPRTDARLETRARLATAARRRRREAVFGAAAPPSQDAEPPLRALAGTVLDASPHLLVVDAGGTEVRLAMSDATRIWHGGRGGLAALRPGRPVVVRQRGGTAGAGAPGVAAADRVWVGIGRVAGTISACGRDTVEVDMGAHRGRAHVVIPPHALQRILVRHPRLEPGYLLDVICVGTPDGPHAVRPGTSQPGYRADDLAAPDATAPVPEVLHGTATWFGDAGGAAPDGAAYPAVDSEGTSGGCADAPSGCVPFPYLSLGGELTVRNECGGRAATVPVIECGCTAARFCDRCVECDASPRGRIVELTPVAFAGLGGDLEAGCFNASVRPHLPPAEEGPW</sequence>
<name>A0A5S4H2M3_9ACTN</name>
<evidence type="ECO:0000313" key="2">
    <source>
        <dbReference type="EMBL" id="TMR38974.1"/>
    </source>
</evidence>
<reference evidence="2 3" key="1">
    <citation type="submission" date="2019-05" db="EMBL/GenBank/DDBJ databases">
        <title>Draft genome sequence of Actinomadura geliboluensis A8036.</title>
        <authorList>
            <person name="Saricaoglu S."/>
            <person name="Isik K."/>
        </authorList>
    </citation>
    <scope>NUCLEOTIDE SEQUENCE [LARGE SCALE GENOMIC DNA]</scope>
    <source>
        <strain evidence="2 3">A8036</strain>
    </source>
</reference>
<comment type="caution">
    <text evidence="2">The sequence shown here is derived from an EMBL/GenBank/DDBJ whole genome shotgun (WGS) entry which is preliminary data.</text>
</comment>
<feature type="region of interest" description="Disordered" evidence="1">
    <location>
        <begin position="22"/>
        <end position="42"/>
    </location>
</feature>
<dbReference type="EMBL" id="VCKZ01000094">
    <property type="protein sequence ID" value="TMR38974.1"/>
    <property type="molecule type" value="Genomic_DNA"/>
</dbReference>
<evidence type="ECO:0000256" key="1">
    <source>
        <dbReference type="SAM" id="MobiDB-lite"/>
    </source>
</evidence>
<protein>
    <submittedName>
        <fullName evidence="2">Uncharacterized protein</fullName>
    </submittedName>
</protein>
<dbReference type="AlphaFoldDB" id="A0A5S4H2M3"/>
<evidence type="ECO:0000313" key="3">
    <source>
        <dbReference type="Proteomes" id="UP000305238"/>
    </source>
</evidence>
<organism evidence="2 3">
    <name type="scientific">Actinomadura geliboluensis</name>
    <dbReference type="NCBI Taxonomy" id="882440"/>
    <lineage>
        <taxon>Bacteria</taxon>
        <taxon>Bacillati</taxon>
        <taxon>Actinomycetota</taxon>
        <taxon>Actinomycetes</taxon>
        <taxon>Streptosporangiales</taxon>
        <taxon>Thermomonosporaceae</taxon>
        <taxon>Actinomadura</taxon>
    </lineage>
</organism>
<keyword evidence="3" id="KW-1185">Reference proteome</keyword>
<dbReference type="Proteomes" id="UP000305238">
    <property type="component" value="Unassembled WGS sequence"/>
</dbReference>
<gene>
    <name evidence="2" type="ORF">ETD96_15160</name>
</gene>
<proteinExistence type="predicted"/>